<feature type="compositionally biased region" description="Polar residues" evidence="1">
    <location>
        <begin position="24"/>
        <end position="42"/>
    </location>
</feature>
<dbReference type="AlphaFoldDB" id="A0A848J581"/>
<name>A0A848J581_9BACT</name>
<evidence type="ECO:0000313" key="2">
    <source>
        <dbReference type="EMBL" id="NMM50635.1"/>
    </source>
</evidence>
<dbReference type="EMBL" id="JABBNU010000014">
    <property type="protein sequence ID" value="NMM50635.1"/>
    <property type="molecule type" value="Genomic_DNA"/>
</dbReference>
<dbReference type="PANTHER" id="PTHR43224">
    <property type="entry name" value="AMIDINOTRANSFERASE"/>
    <property type="match status" value="1"/>
</dbReference>
<gene>
    <name evidence="2" type="ORF">HH304_19655</name>
</gene>
<accession>A0A848J581</accession>
<dbReference type="Proteomes" id="UP000559010">
    <property type="component" value="Unassembled WGS sequence"/>
</dbReference>
<protein>
    <submittedName>
        <fullName evidence="2">Amidinotransferase</fullName>
    </submittedName>
</protein>
<dbReference type="GO" id="GO:0016740">
    <property type="term" value="F:transferase activity"/>
    <property type="evidence" value="ECO:0007669"/>
    <property type="project" value="UniProtKB-KW"/>
</dbReference>
<sequence length="313" mass="34887">MSQSIQAAPAVMMVRPVKFGANPETAQSNAFQQSDEQGTSEETQQKALEEFDSFVDLLRAHDIEVMVVQDTEEPHTPDSIFPNNWISMHSGGLVIKYPMEAVNRRNERREDIEKLLTSAGYNVKEIIDVSGSENDGEFLEGTGSIIFDYDNNLAYANLSSRTHEGLLNDVCGRIGFEPVIFHAYDQKYGKDVYHTNVVMCLANEFVVICLDAIPEEEHGLLLDKFEQTDKKVIAISYEQMNNFAGNMLEVKSKSGESYTVMSKTAYDSLVPGQISAIESFSNILTPVIPTIEKYGGGSVRCMLAGIWLEKNQD</sequence>
<proteinExistence type="predicted"/>
<keyword evidence="2" id="KW-0808">Transferase</keyword>
<organism evidence="2 3">
    <name type="scientific">Marinigracilibium pacificum</name>
    <dbReference type="NCBI Taxonomy" id="2729599"/>
    <lineage>
        <taxon>Bacteria</taxon>
        <taxon>Pseudomonadati</taxon>
        <taxon>Bacteroidota</taxon>
        <taxon>Cytophagia</taxon>
        <taxon>Cytophagales</taxon>
        <taxon>Flammeovirgaceae</taxon>
        <taxon>Marinigracilibium</taxon>
    </lineage>
</organism>
<feature type="region of interest" description="Disordered" evidence="1">
    <location>
        <begin position="24"/>
        <end position="44"/>
    </location>
</feature>
<dbReference type="PIRSF" id="PIRSF028188">
    <property type="entry name" value="Amdntrnsf_FN0238"/>
    <property type="match status" value="1"/>
</dbReference>
<dbReference type="PANTHER" id="PTHR43224:SF1">
    <property type="entry name" value="AMIDINOTRANSFERASE"/>
    <property type="match status" value="1"/>
</dbReference>
<evidence type="ECO:0000313" key="3">
    <source>
        <dbReference type="Proteomes" id="UP000559010"/>
    </source>
</evidence>
<reference evidence="2 3" key="1">
    <citation type="submission" date="2020-04" db="EMBL/GenBank/DDBJ databases">
        <title>Flammeovirgaceae bacterium KN852 isolated from deep sea.</title>
        <authorList>
            <person name="Zhang D.-C."/>
        </authorList>
    </citation>
    <scope>NUCLEOTIDE SEQUENCE [LARGE SCALE GENOMIC DNA]</scope>
    <source>
        <strain evidence="2 3">KN852</strain>
    </source>
</reference>
<comment type="caution">
    <text evidence="2">The sequence shown here is derived from an EMBL/GenBank/DDBJ whole genome shotgun (WGS) entry which is preliminary data.</text>
</comment>
<dbReference type="NCBIfam" id="NF046062">
    <property type="entry name" value="citrull_CtlX"/>
    <property type="match status" value="1"/>
</dbReference>
<dbReference type="SUPFAM" id="SSF55909">
    <property type="entry name" value="Pentein"/>
    <property type="match status" value="1"/>
</dbReference>
<dbReference type="Pfam" id="PF19420">
    <property type="entry name" value="DDAH_eukar"/>
    <property type="match status" value="1"/>
</dbReference>
<evidence type="ECO:0000256" key="1">
    <source>
        <dbReference type="SAM" id="MobiDB-lite"/>
    </source>
</evidence>
<dbReference type="Gene3D" id="3.75.10.10">
    <property type="entry name" value="L-arginine/glycine Amidinotransferase, Chain A"/>
    <property type="match status" value="1"/>
</dbReference>
<dbReference type="RefSeq" id="WP_169684995.1">
    <property type="nucleotide sequence ID" value="NZ_JABBNU010000014.1"/>
</dbReference>
<keyword evidence="3" id="KW-1185">Reference proteome</keyword>
<dbReference type="InterPro" id="IPR014541">
    <property type="entry name" value="Amdntrnsf_FN0238"/>
</dbReference>